<evidence type="ECO:0000256" key="1">
    <source>
        <dbReference type="SAM" id="Phobius"/>
    </source>
</evidence>
<sequence>MRWWKRFWLRYLYYCKVHWFIAASIVATILWLLWQSVSLLGLLLDVVAIFA</sequence>
<keyword evidence="3" id="KW-1185">Reference proteome</keyword>
<comment type="caution">
    <text evidence="2">The sequence shown here is derived from an EMBL/GenBank/DDBJ whole genome shotgun (WGS) entry which is preliminary data.</text>
</comment>
<feature type="transmembrane region" description="Helical" evidence="1">
    <location>
        <begin position="12"/>
        <end position="34"/>
    </location>
</feature>
<name>A0A7W6C731_9SPHN</name>
<proteinExistence type="predicted"/>
<keyword evidence="1" id="KW-1133">Transmembrane helix</keyword>
<organism evidence="2 3">
    <name type="scientific">Novosphingobium fluoreni</name>
    <dbReference type="NCBI Taxonomy" id="1391222"/>
    <lineage>
        <taxon>Bacteria</taxon>
        <taxon>Pseudomonadati</taxon>
        <taxon>Pseudomonadota</taxon>
        <taxon>Alphaproteobacteria</taxon>
        <taxon>Sphingomonadales</taxon>
        <taxon>Sphingomonadaceae</taxon>
        <taxon>Novosphingobium</taxon>
    </lineage>
</organism>
<dbReference type="Proteomes" id="UP000561459">
    <property type="component" value="Unassembled WGS sequence"/>
</dbReference>
<protein>
    <submittedName>
        <fullName evidence="2">Uncharacterized protein</fullName>
    </submittedName>
</protein>
<dbReference type="EMBL" id="JACIDY010000005">
    <property type="protein sequence ID" value="MBB3940751.1"/>
    <property type="molecule type" value="Genomic_DNA"/>
</dbReference>
<accession>A0A7W6C731</accession>
<reference evidence="2 3" key="1">
    <citation type="submission" date="2020-08" db="EMBL/GenBank/DDBJ databases">
        <title>Genomic Encyclopedia of Type Strains, Phase IV (KMG-IV): sequencing the most valuable type-strain genomes for metagenomic binning, comparative biology and taxonomic classification.</title>
        <authorList>
            <person name="Goeker M."/>
        </authorList>
    </citation>
    <scope>NUCLEOTIDE SEQUENCE [LARGE SCALE GENOMIC DNA]</scope>
    <source>
        <strain evidence="2 3">DSM 27568</strain>
    </source>
</reference>
<dbReference type="AlphaFoldDB" id="A0A7W6C731"/>
<keyword evidence="1" id="KW-0472">Membrane</keyword>
<dbReference type="RefSeq" id="WP_183617331.1">
    <property type="nucleotide sequence ID" value="NZ_JACIDY010000005.1"/>
</dbReference>
<evidence type="ECO:0000313" key="2">
    <source>
        <dbReference type="EMBL" id="MBB3940751.1"/>
    </source>
</evidence>
<gene>
    <name evidence="2" type="ORF">GGR39_002408</name>
</gene>
<keyword evidence="1" id="KW-0812">Transmembrane</keyword>
<evidence type="ECO:0000313" key="3">
    <source>
        <dbReference type="Proteomes" id="UP000561459"/>
    </source>
</evidence>